<reference evidence="6" key="1">
    <citation type="submission" date="2022-11" db="UniProtKB">
        <authorList>
            <consortium name="WormBaseParasite"/>
        </authorList>
    </citation>
    <scope>IDENTIFICATION</scope>
</reference>
<dbReference type="GO" id="GO:0042273">
    <property type="term" value="P:ribosomal large subunit biogenesis"/>
    <property type="evidence" value="ECO:0007669"/>
    <property type="project" value="TreeGrafter"/>
</dbReference>
<evidence type="ECO:0000313" key="6">
    <source>
        <dbReference type="WBParaSite" id="jg10903"/>
    </source>
</evidence>
<protein>
    <submittedName>
        <fullName evidence="6">Nucleolar complex protein 2 homolog</fullName>
    </submittedName>
</protein>
<feature type="region of interest" description="Disordered" evidence="4">
    <location>
        <begin position="357"/>
        <end position="398"/>
    </location>
</feature>
<evidence type="ECO:0000256" key="3">
    <source>
        <dbReference type="ARBA" id="ARBA00023242"/>
    </source>
</evidence>
<dbReference type="PANTHER" id="PTHR12687">
    <property type="entry name" value="NUCLEOLAR COMPLEX 2 AND RAD4-RELATED"/>
    <property type="match status" value="1"/>
</dbReference>
<dbReference type="Pfam" id="PF13300">
    <property type="entry name" value="DUF4078"/>
    <property type="match status" value="1"/>
</dbReference>
<keyword evidence="5" id="KW-1185">Reference proteome</keyword>
<dbReference type="AlphaFoldDB" id="A0A915CN94"/>
<name>A0A915CN94_9BILA</name>
<evidence type="ECO:0000256" key="4">
    <source>
        <dbReference type="SAM" id="MobiDB-lite"/>
    </source>
</evidence>
<dbReference type="Proteomes" id="UP000887574">
    <property type="component" value="Unplaced"/>
</dbReference>
<dbReference type="GO" id="GO:0003714">
    <property type="term" value="F:transcription corepressor activity"/>
    <property type="evidence" value="ECO:0007669"/>
    <property type="project" value="TreeGrafter"/>
</dbReference>
<organism evidence="5 6">
    <name type="scientific">Ditylenchus dipsaci</name>
    <dbReference type="NCBI Taxonomy" id="166011"/>
    <lineage>
        <taxon>Eukaryota</taxon>
        <taxon>Metazoa</taxon>
        <taxon>Ecdysozoa</taxon>
        <taxon>Nematoda</taxon>
        <taxon>Chromadorea</taxon>
        <taxon>Rhabditida</taxon>
        <taxon>Tylenchina</taxon>
        <taxon>Tylenchomorpha</taxon>
        <taxon>Sphaerularioidea</taxon>
        <taxon>Anguinidae</taxon>
        <taxon>Anguininae</taxon>
        <taxon>Ditylenchus</taxon>
    </lineage>
</organism>
<evidence type="ECO:0000256" key="2">
    <source>
        <dbReference type="ARBA" id="ARBA00005907"/>
    </source>
</evidence>
<keyword evidence="3" id="KW-0539">Nucleus</keyword>
<comment type="similarity">
    <text evidence="2">Belongs to the NOC2 family.</text>
</comment>
<dbReference type="WBParaSite" id="jg10903">
    <property type="protein sequence ID" value="jg10903"/>
    <property type="gene ID" value="jg10903"/>
</dbReference>
<proteinExistence type="inferred from homology"/>
<dbReference type="GO" id="GO:0005730">
    <property type="term" value="C:nucleolus"/>
    <property type="evidence" value="ECO:0007669"/>
    <property type="project" value="TreeGrafter"/>
</dbReference>
<dbReference type="InterPro" id="IPR005343">
    <property type="entry name" value="Noc2"/>
</dbReference>
<dbReference type="GO" id="GO:0005654">
    <property type="term" value="C:nucleoplasm"/>
    <property type="evidence" value="ECO:0007669"/>
    <property type="project" value="TreeGrafter"/>
</dbReference>
<dbReference type="PANTHER" id="PTHR12687:SF4">
    <property type="entry name" value="NUCLEOLAR COMPLEX PROTEIN 2 HOMOLOG"/>
    <property type="match status" value="1"/>
</dbReference>
<feature type="region of interest" description="Disordered" evidence="4">
    <location>
        <begin position="232"/>
        <end position="275"/>
    </location>
</feature>
<evidence type="ECO:0000313" key="5">
    <source>
        <dbReference type="Proteomes" id="UP000887574"/>
    </source>
</evidence>
<sequence>MDSETPGPSKPILHTSDINSLLDLKTEYLLRKKAAVSKISATNGVNKTKSNILAITKQEKKAKSDMQEARKSRIKENEDLLLKEEEERIRREKILREKTAIYDRMSKGESELVYEDGTSAEFLVNFHEKKKELEEKAHLASIYPQANTASDSQQNELANPLIVHYDHTEEKGRVFGASHVPLSNMDEDERQRNIDEIKKLSEETAVNRAKRKKVLDARKTADRDRLNRIRARKGLPLLEPSDEEEEEQPETAVMPSLEDIPLPPPEDEPKKAVEKKKPRYGVREWDKEKVGYTSLRSLLTLAALEVCFLGLRVLEAMKVKQDKDVKKKKGFKDQVAELAEADPDFYEYLKAEEADIFNSSEDEPMRDDLEEDAEDNSENAAEEIADGSVSDGDEGETGISWQECSSGNSLLCFLCGTRQRKEIVQIEAPKYMAHSEKTFDELVRICFKNLGRCVLILLNPAEPKSNKRRTIDKVRRGPARRNLTKFKNWHKYSSLAKEYLVSVHTFLMELQSSEAMASAIRATVDLVDLYLHFPKLCKLLVKTLIQSWSRKAENVQVISFVALSKIVRFDSDLFVVVYKGCYKSYVANCKQVSAETLPLISFMQKSFTELTLLNDQIAYQYAFLYIRQFAIHLRNAMIAKRKDLIQTVYNWQFVQGLYLWVNVVCQGSKSPSASGYQWFKEVGYALVEIISILRKVFVSNKYLPLRIHCVKMLLQIQASCDVYIPTLSIAVELLNELSAIDEKKPESGKGTTNVVNIHEILRLSRPKSKMLVIATKSLRSLPIEAALKKFLKRCRSRDHVILFKSFYRKLLSEGKRSEQ</sequence>
<dbReference type="Pfam" id="PF03715">
    <property type="entry name" value="Noc2"/>
    <property type="match status" value="1"/>
</dbReference>
<dbReference type="GO" id="GO:0000122">
    <property type="term" value="P:negative regulation of transcription by RNA polymerase II"/>
    <property type="evidence" value="ECO:0007669"/>
    <property type="project" value="TreeGrafter"/>
</dbReference>
<comment type="subcellular location">
    <subcellularLocation>
        <location evidence="1">Nucleus</location>
    </subcellularLocation>
</comment>
<dbReference type="GO" id="GO:0030691">
    <property type="term" value="C:Noc2p-Noc3p complex"/>
    <property type="evidence" value="ECO:0007669"/>
    <property type="project" value="TreeGrafter"/>
</dbReference>
<feature type="compositionally biased region" description="Acidic residues" evidence="4">
    <location>
        <begin position="240"/>
        <end position="249"/>
    </location>
</feature>
<dbReference type="GO" id="GO:0030690">
    <property type="term" value="C:Noc1p-Noc2p complex"/>
    <property type="evidence" value="ECO:0007669"/>
    <property type="project" value="TreeGrafter"/>
</dbReference>
<feature type="compositionally biased region" description="Acidic residues" evidence="4">
    <location>
        <begin position="360"/>
        <end position="396"/>
    </location>
</feature>
<dbReference type="GO" id="GO:0042393">
    <property type="term" value="F:histone binding"/>
    <property type="evidence" value="ECO:0007669"/>
    <property type="project" value="TreeGrafter"/>
</dbReference>
<evidence type="ECO:0000256" key="1">
    <source>
        <dbReference type="ARBA" id="ARBA00004123"/>
    </source>
</evidence>
<accession>A0A915CN94</accession>